<proteinExistence type="predicted"/>
<name>A0A8S1JA01_9CHLO</name>
<feature type="compositionally biased region" description="Acidic residues" evidence="1">
    <location>
        <begin position="14"/>
        <end position="55"/>
    </location>
</feature>
<organism evidence="2 3">
    <name type="scientific">Ostreobium quekettii</name>
    <dbReference type="NCBI Taxonomy" id="121088"/>
    <lineage>
        <taxon>Eukaryota</taxon>
        <taxon>Viridiplantae</taxon>
        <taxon>Chlorophyta</taxon>
        <taxon>core chlorophytes</taxon>
        <taxon>Ulvophyceae</taxon>
        <taxon>TCBD clade</taxon>
        <taxon>Bryopsidales</taxon>
        <taxon>Ostreobineae</taxon>
        <taxon>Ostreobiaceae</taxon>
        <taxon>Ostreobium</taxon>
    </lineage>
</organism>
<evidence type="ECO:0000256" key="1">
    <source>
        <dbReference type="SAM" id="MobiDB-lite"/>
    </source>
</evidence>
<feature type="region of interest" description="Disordered" evidence="1">
    <location>
        <begin position="1"/>
        <end position="160"/>
    </location>
</feature>
<accession>A0A8S1JA01</accession>
<keyword evidence="3" id="KW-1185">Reference proteome</keyword>
<comment type="caution">
    <text evidence="2">The sequence shown here is derived from an EMBL/GenBank/DDBJ whole genome shotgun (WGS) entry which is preliminary data.</text>
</comment>
<sequence>MPMANGKATRLADEMDEDDDSEDDMDHSSDDLEASEDSEDSEDGEDNDDSEDSELEAFTRQGPKKRNSDTIQGGTQAKKQRVIPIAREKVGSTLMSGKGNKAPETKGQGGSSASKAKTPKKQTEKVQNATPGRKGQETQGPTPAKATLAGTTGQGTPKEQEAFKKTVVGALKASGPLSLELLGGKVSPKPKFVKKLGKFLAQYPDTFVLEGGAVKLK</sequence>
<gene>
    <name evidence="2" type="ORF">OSTQU699_LOCUS9389</name>
</gene>
<dbReference type="Proteomes" id="UP000708148">
    <property type="component" value="Unassembled WGS sequence"/>
</dbReference>
<dbReference type="EMBL" id="CAJHUC010002595">
    <property type="protein sequence ID" value="CAD7704032.1"/>
    <property type="molecule type" value="Genomic_DNA"/>
</dbReference>
<protein>
    <submittedName>
        <fullName evidence="2">Uncharacterized protein</fullName>
    </submittedName>
</protein>
<reference evidence="2" key="1">
    <citation type="submission" date="2020-12" db="EMBL/GenBank/DDBJ databases">
        <authorList>
            <person name="Iha C."/>
        </authorList>
    </citation>
    <scope>NUCLEOTIDE SEQUENCE</scope>
</reference>
<dbReference type="AlphaFoldDB" id="A0A8S1JA01"/>
<evidence type="ECO:0000313" key="3">
    <source>
        <dbReference type="Proteomes" id="UP000708148"/>
    </source>
</evidence>
<evidence type="ECO:0000313" key="2">
    <source>
        <dbReference type="EMBL" id="CAD7704032.1"/>
    </source>
</evidence>